<dbReference type="SMART" id="SM00353">
    <property type="entry name" value="HLH"/>
    <property type="match status" value="1"/>
</dbReference>
<dbReference type="EMBL" id="PJQM01001207">
    <property type="protein sequence ID" value="RCI02928.1"/>
    <property type="molecule type" value="Genomic_DNA"/>
</dbReference>
<dbReference type="Proteomes" id="UP000253551">
    <property type="component" value="Unassembled WGS sequence"/>
</dbReference>
<evidence type="ECO:0000256" key="2">
    <source>
        <dbReference type="ARBA" id="ARBA00023125"/>
    </source>
</evidence>
<dbReference type="SUPFAM" id="SSF47459">
    <property type="entry name" value="HLH, helix-loop-helix DNA-binding domain"/>
    <property type="match status" value="1"/>
</dbReference>
<dbReference type="InterPro" id="IPR036638">
    <property type="entry name" value="HLH_DNA-bd_sf"/>
</dbReference>
<sequence>MPKEQKLNENQLLNNKQQRQQINMPTSSVSQAYPFGISFSSNVQISESDDIAYIEKRTAHNALERQRREGLNSKFQELAHVLPALQQIRRPSKSMIVAKSLEFVSNAQERESEYQEQLRTLRKENEQLMRQASLSRKRNKKQERKSKSPSPKQQEEVSFHKSTSKKLTTKVKPASHETPSPKQEYISKKRSREDASPPMDSPQQLLSPPLVQSNVNKKRKKNTTTETQSSSYTLQPLTTEQPSMAQRQFYHQRYDSVQSVSTSSTSSNFISAQIQPEMISPAVSRHNSLTVSDPLSLAFNNENNSDMLINPSFNMTSPFGTEHVFYNTFDHIVSSIPALRTPIGSSSSSVIQPQQQPEETNYDPTLDILNSFMQAQDPSSERKLNRISV</sequence>
<evidence type="ECO:0000256" key="5">
    <source>
        <dbReference type="ARBA" id="ARBA00023242"/>
    </source>
</evidence>
<organism evidence="8 9">
    <name type="scientific">Rhizopus stolonifer</name>
    <name type="common">Rhizopus nigricans</name>
    <dbReference type="NCBI Taxonomy" id="4846"/>
    <lineage>
        <taxon>Eukaryota</taxon>
        <taxon>Fungi</taxon>
        <taxon>Fungi incertae sedis</taxon>
        <taxon>Mucoromycota</taxon>
        <taxon>Mucoromycotina</taxon>
        <taxon>Mucoromycetes</taxon>
        <taxon>Mucorales</taxon>
        <taxon>Mucorineae</taxon>
        <taxon>Rhizopodaceae</taxon>
        <taxon>Rhizopus</taxon>
    </lineage>
</organism>
<feature type="region of interest" description="Disordered" evidence="6">
    <location>
        <begin position="1"/>
        <end position="27"/>
    </location>
</feature>
<protein>
    <recommendedName>
        <fullName evidence="7">BHLH domain-containing protein</fullName>
    </recommendedName>
</protein>
<feature type="compositionally biased region" description="Basic and acidic residues" evidence="6">
    <location>
        <begin position="185"/>
        <end position="195"/>
    </location>
</feature>
<keyword evidence="3" id="KW-0010">Activator</keyword>
<gene>
    <name evidence="8" type="ORF">CU098_004979</name>
</gene>
<dbReference type="STRING" id="4846.A0A367KL91"/>
<feature type="region of interest" description="Disordered" evidence="6">
    <location>
        <begin position="130"/>
        <end position="238"/>
    </location>
</feature>
<evidence type="ECO:0000313" key="9">
    <source>
        <dbReference type="Proteomes" id="UP000253551"/>
    </source>
</evidence>
<dbReference type="OrthoDB" id="8964853at2759"/>
<keyword evidence="2" id="KW-0238">DNA-binding</keyword>
<feature type="region of interest" description="Disordered" evidence="6">
    <location>
        <begin position="344"/>
        <end position="363"/>
    </location>
</feature>
<feature type="non-terminal residue" evidence="8">
    <location>
        <position position="1"/>
    </location>
</feature>
<name>A0A367KL91_RHIST</name>
<evidence type="ECO:0000256" key="3">
    <source>
        <dbReference type="ARBA" id="ARBA00023159"/>
    </source>
</evidence>
<dbReference type="Gene3D" id="4.10.280.10">
    <property type="entry name" value="Helix-loop-helix DNA-binding domain"/>
    <property type="match status" value="1"/>
</dbReference>
<dbReference type="PANTHER" id="PTHR10328:SF3">
    <property type="entry name" value="PROTEIN MAX"/>
    <property type="match status" value="1"/>
</dbReference>
<keyword evidence="9" id="KW-1185">Reference proteome</keyword>
<proteinExistence type="predicted"/>
<accession>A0A367KL91</accession>
<dbReference type="AlphaFoldDB" id="A0A367KL91"/>
<dbReference type="GO" id="GO:0046983">
    <property type="term" value="F:protein dimerization activity"/>
    <property type="evidence" value="ECO:0007669"/>
    <property type="project" value="InterPro"/>
</dbReference>
<feature type="compositionally biased region" description="Polar residues" evidence="6">
    <location>
        <begin position="201"/>
        <end position="213"/>
    </location>
</feature>
<dbReference type="GO" id="GO:0045944">
    <property type="term" value="P:positive regulation of transcription by RNA polymerase II"/>
    <property type="evidence" value="ECO:0007669"/>
    <property type="project" value="TreeGrafter"/>
</dbReference>
<dbReference type="GO" id="GO:0003677">
    <property type="term" value="F:DNA binding"/>
    <property type="evidence" value="ECO:0007669"/>
    <property type="project" value="UniProtKB-KW"/>
</dbReference>
<feature type="domain" description="BHLH" evidence="7">
    <location>
        <begin position="55"/>
        <end position="107"/>
    </location>
</feature>
<evidence type="ECO:0000256" key="1">
    <source>
        <dbReference type="ARBA" id="ARBA00023015"/>
    </source>
</evidence>
<comment type="caution">
    <text evidence="8">The sequence shown here is derived from an EMBL/GenBank/DDBJ whole genome shotgun (WGS) entry which is preliminary data.</text>
</comment>
<dbReference type="Pfam" id="PF00010">
    <property type="entry name" value="HLH"/>
    <property type="match status" value="1"/>
</dbReference>
<evidence type="ECO:0000256" key="4">
    <source>
        <dbReference type="ARBA" id="ARBA00023163"/>
    </source>
</evidence>
<dbReference type="InterPro" id="IPR011598">
    <property type="entry name" value="bHLH_dom"/>
</dbReference>
<dbReference type="GO" id="GO:0003700">
    <property type="term" value="F:DNA-binding transcription factor activity"/>
    <property type="evidence" value="ECO:0007669"/>
    <property type="project" value="TreeGrafter"/>
</dbReference>
<dbReference type="PROSITE" id="PS50888">
    <property type="entry name" value="BHLH"/>
    <property type="match status" value="1"/>
</dbReference>
<reference evidence="8 9" key="1">
    <citation type="journal article" date="2018" name="G3 (Bethesda)">
        <title>Phylogenetic and Phylogenomic Definition of Rhizopus Species.</title>
        <authorList>
            <person name="Gryganskyi A.P."/>
            <person name="Golan J."/>
            <person name="Dolatabadi S."/>
            <person name="Mondo S."/>
            <person name="Robb S."/>
            <person name="Idnurm A."/>
            <person name="Muszewska A."/>
            <person name="Steczkiewicz K."/>
            <person name="Masonjones S."/>
            <person name="Liao H.L."/>
            <person name="Gajdeczka M.T."/>
            <person name="Anike F."/>
            <person name="Vuek A."/>
            <person name="Anishchenko I.M."/>
            <person name="Voigt K."/>
            <person name="de Hoog G.S."/>
            <person name="Smith M.E."/>
            <person name="Heitman J."/>
            <person name="Vilgalys R."/>
            <person name="Stajich J.E."/>
        </authorList>
    </citation>
    <scope>NUCLEOTIDE SEQUENCE [LARGE SCALE GENOMIC DNA]</scope>
    <source>
        <strain evidence="8 9">LSU 92-RS-03</strain>
    </source>
</reference>
<feature type="compositionally biased region" description="Polar residues" evidence="6">
    <location>
        <begin position="350"/>
        <end position="363"/>
    </location>
</feature>
<keyword evidence="1" id="KW-0805">Transcription regulation</keyword>
<keyword evidence="5" id="KW-0539">Nucleus</keyword>
<feature type="compositionally biased region" description="Polar residues" evidence="6">
    <location>
        <begin position="228"/>
        <end position="238"/>
    </location>
</feature>
<feature type="compositionally biased region" description="Low complexity" evidence="6">
    <location>
        <begin position="8"/>
        <end position="21"/>
    </location>
</feature>
<dbReference type="PANTHER" id="PTHR10328">
    <property type="entry name" value="PROTEIN MAX MYC-ASSOCIATED FACTOR X"/>
    <property type="match status" value="1"/>
</dbReference>
<dbReference type="GO" id="GO:0090575">
    <property type="term" value="C:RNA polymerase II transcription regulator complex"/>
    <property type="evidence" value="ECO:0007669"/>
    <property type="project" value="TreeGrafter"/>
</dbReference>
<keyword evidence="4" id="KW-0804">Transcription</keyword>
<evidence type="ECO:0000313" key="8">
    <source>
        <dbReference type="EMBL" id="RCI02928.1"/>
    </source>
</evidence>
<evidence type="ECO:0000256" key="6">
    <source>
        <dbReference type="SAM" id="MobiDB-lite"/>
    </source>
</evidence>
<evidence type="ECO:0000259" key="7">
    <source>
        <dbReference type="PROSITE" id="PS50888"/>
    </source>
</evidence>
<feature type="compositionally biased region" description="Basic residues" evidence="6">
    <location>
        <begin position="135"/>
        <end position="144"/>
    </location>
</feature>